<keyword evidence="2" id="KW-0479">Metal-binding</keyword>
<dbReference type="InterPro" id="IPR051458">
    <property type="entry name" value="Cyt/Met_Dipeptidase"/>
</dbReference>
<dbReference type="GO" id="GO:0006508">
    <property type="term" value="P:proteolysis"/>
    <property type="evidence" value="ECO:0007669"/>
    <property type="project" value="UniProtKB-KW"/>
</dbReference>
<dbReference type="EMBL" id="CAJZBQ010000010">
    <property type="protein sequence ID" value="CAG9313357.1"/>
    <property type="molecule type" value="Genomic_DNA"/>
</dbReference>
<dbReference type="InterPro" id="IPR002933">
    <property type="entry name" value="Peptidase_M20"/>
</dbReference>
<gene>
    <name evidence="4" type="ORF">BSTOLATCC_MIC8629</name>
</gene>
<dbReference type="GO" id="GO:0046872">
    <property type="term" value="F:metal ion binding"/>
    <property type="evidence" value="ECO:0007669"/>
    <property type="project" value="UniProtKB-KW"/>
</dbReference>
<evidence type="ECO:0000256" key="2">
    <source>
        <dbReference type="ARBA" id="ARBA00022723"/>
    </source>
</evidence>
<sequence>MDSESLRERLEAGVDNGIIPTLMDYIRVPSLSPAFDKDWETNGKMEQAMEILVNYVKSLNITGFTHEILKEPGIPWLFFAEFPATAPGLGTVLMYGHMDKQPHFSGWIEGADNTSPAIIDGKLYGRGGADDGYALPSAALIIKTMDDLGIPRGRIVYIGENEEESGSDHLMDYVKKLKHKIGEPDIIVCLDSGIGDYEHFWLTGSLRGFTALDVTVKVLTVGQHSGDVSGVVPSSFRVFRQILDRIEDPRSGEILIPELYTPITPEIYEHAAGCARALGPNLLGKINWQPGMQPVTHDPVQLVLNRTYRPTLCVTGAQGLPDLANAGNLLRPSTTFRLSVRLPPGVDSEVAAAKLHEVITKDPPYGATIEVKIPFKGNGFAPNPLEPWLSDALNVAGHKYFGNEFLVMGEGGSIPFMGMLGKEFPQAQFMIIGILSSDSNAHSANENFSIAYLKKLLCCLSEVLAQHGRRTKA</sequence>
<dbReference type="GO" id="GO:0008233">
    <property type="term" value="F:peptidase activity"/>
    <property type="evidence" value="ECO:0007669"/>
    <property type="project" value="UniProtKB-KW"/>
</dbReference>
<dbReference type="PANTHER" id="PTHR43270:SF4">
    <property type="entry name" value="CARNOSINE DIPEPTIDASE 2, ISOFORM A"/>
    <property type="match status" value="1"/>
</dbReference>
<protein>
    <recommendedName>
        <fullName evidence="6">Peptidase M20 dimerisation domain-containing protein</fullName>
    </recommendedName>
</protein>
<proteinExistence type="predicted"/>
<organism evidence="4 5">
    <name type="scientific">Blepharisma stoltei</name>
    <dbReference type="NCBI Taxonomy" id="1481888"/>
    <lineage>
        <taxon>Eukaryota</taxon>
        <taxon>Sar</taxon>
        <taxon>Alveolata</taxon>
        <taxon>Ciliophora</taxon>
        <taxon>Postciliodesmatophora</taxon>
        <taxon>Heterotrichea</taxon>
        <taxon>Heterotrichida</taxon>
        <taxon>Blepharismidae</taxon>
        <taxon>Blepharisma</taxon>
    </lineage>
</organism>
<dbReference type="AlphaFoldDB" id="A0AAU9IJJ5"/>
<comment type="caution">
    <text evidence="4">The sequence shown here is derived from an EMBL/GenBank/DDBJ whole genome shotgun (WGS) entry which is preliminary data.</text>
</comment>
<reference evidence="4" key="1">
    <citation type="submission" date="2021-09" db="EMBL/GenBank/DDBJ databases">
        <authorList>
            <consortium name="AG Swart"/>
            <person name="Singh M."/>
            <person name="Singh A."/>
            <person name="Seah K."/>
            <person name="Emmerich C."/>
        </authorList>
    </citation>
    <scope>NUCLEOTIDE SEQUENCE</scope>
    <source>
        <strain evidence="4">ATCC30299</strain>
    </source>
</reference>
<dbReference type="Gene3D" id="3.40.630.10">
    <property type="entry name" value="Zn peptidases"/>
    <property type="match status" value="1"/>
</dbReference>
<keyword evidence="1" id="KW-0645">Protease</keyword>
<evidence type="ECO:0000256" key="1">
    <source>
        <dbReference type="ARBA" id="ARBA00022670"/>
    </source>
</evidence>
<name>A0AAU9IJJ5_9CILI</name>
<dbReference type="PANTHER" id="PTHR43270">
    <property type="entry name" value="BETA-ALA-HIS DIPEPTIDASE"/>
    <property type="match status" value="1"/>
</dbReference>
<dbReference type="Proteomes" id="UP001162131">
    <property type="component" value="Unassembled WGS sequence"/>
</dbReference>
<dbReference type="Pfam" id="PF01546">
    <property type="entry name" value="Peptidase_M20"/>
    <property type="match status" value="1"/>
</dbReference>
<evidence type="ECO:0000313" key="4">
    <source>
        <dbReference type="EMBL" id="CAG9313357.1"/>
    </source>
</evidence>
<dbReference type="Gene3D" id="3.30.70.360">
    <property type="match status" value="1"/>
</dbReference>
<keyword evidence="5" id="KW-1185">Reference proteome</keyword>
<accession>A0AAU9IJJ5</accession>
<keyword evidence="3" id="KW-0378">Hydrolase</keyword>
<evidence type="ECO:0008006" key="6">
    <source>
        <dbReference type="Google" id="ProtNLM"/>
    </source>
</evidence>
<dbReference type="SUPFAM" id="SSF53187">
    <property type="entry name" value="Zn-dependent exopeptidases"/>
    <property type="match status" value="1"/>
</dbReference>
<evidence type="ECO:0000313" key="5">
    <source>
        <dbReference type="Proteomes" id="UP001162131"/>
    </source>
</evidence>
<evidence type="ECO:0000256" key="3">
    <source>
        <dbReference type="ARBA" id="ARBA00022801"/>
    </source>
</evidence>